<dbReference type="Proteomes" id="UP000007953">
    <property type="component" value="Chromosome"/>
</dbReference>
<accession>F6G0I3</accession>
<reference evidence="1 2" key="1">
    <citation type="journal article" date="2011" name="J. Bacteriol.">
        <title>Complete genome sequence of the plant pathogen Ralstonia solanacearum strain Po82.</title>
        <authorList>
            <person name="Xu J."/>
            <person name="Zheng H.J."/>
            <person name="Liu L."/>
            <person name="Pan Z.C."/>
            <person name="Prior P."/>
            <person name="Tang B."/>
            <person name="Xu J.S."/>
            <person name="Zhang H."/>
            <person name="Tian Q."/>
            <person name="Zhang L.Q."/>
            <person name="Feng J."/>
        </authorList>
    </citation>
    <scope>NUCLEOTIDE SEQUENCE [LARGE SCALE GENOMIC DNA]</scope>
    <source>
        <strain evidence="1 2">Po82</strain>
    </source>
</reference>
<name>F6G0I3_RALS8</name>
<dbReference type="PATRIC" id="fig|1031711.3.peg.1491"/>
<dbReference type="KEGG" id="rsn:RSPO_c01528"/>
<protein>
    <submittedName>
        <fullName evidence="1">Phage integrase family protein</fullName>
    </submittedName>
</protein>
<dbReference type="EMBL" id="CP002819">
    <property type="protein sequence ID" value="AEG68828.1"/>
    <property type="molecule type" value="Genomic_DNA"/>
</dbReference>
<dbReference type="AlphaFoldDB" id="F6G0I3"/>
<evidence type="ECO:0000313" key="2">
    <source>
        <dbReference type="Proteomes" id="UP000007953"/>
    </source>
</evidence>
<dbReference type="HOGENOM" id="CLU_3332002_0_0_4"/>
<proteinExistence type="predicted"/>
<gene>
    <name evidence="1" type="ordered locus">RSPO_c01528</name>
</gene>
<sequence>MTAAGERAGARFIELFAPAIRNPHTRRAYARAAGDFLA</sequence>
<organism evidence="1 2">
    <name type="scientific">Ralstonia solanacearum (strain Po82)</name>
    <dbReference type="NCBI Taxonomy" id="1031711"/>
    <lineage>
        <taxon>Bacteria</taxon>
        <taxon>Pseudomonadati</taxon>
        <taxon>Pseudomonadota</taxon>
        <taxon>Betaproteobacteria</taxon>
        <taxon>Burkholderiales</taxon>
        <taxon>Burkholderiaceae</taxon>
        <taxon>Ralstonia</taxon>
        <taxon>Ralstonia solanacearum species complex</taxon>
    </lineage>
</organism>
<evidence type="ECO:0000313" key="1">
    <source>
        <dbReference type="EMBL" id="AEG68828.1"/>
    </source>
</evidence>